<name>A0A517SUJ0_9BACT</name>
<evidence type="ECO:0000313" key="2">
    <source>
        <dbReference type="Proteomes" id="UP000315003"/>
    </source>
</evidence>
<protein>
    <submittedName>
        <fullName evidence="1">Uncharacterized protein</fullName>
    </submittedName>
</protein>
<dbReference type="EMBL" id="CP036272">
    <property type="protein sequence ID" value="QDT59796.1"/>
    <property type="molecule type" value="Genomic_DNA"/>
</dbReference>
<proteinExistence type="predicted"/>
<gene>
    <name evidence="1" type="ORF">SV7mr_23060</name>
</gene>
<evidence type="ECO:0000313" key="1">
    <source>
        <dbReference type="EMBL" id="QDT59796.1"/>
    </source>
</evidence>
<dbReference type="Proteomes" id="UP000315003">
    <property type="component" value="Chromosome"/>
</dbReference>
<reference evidence="1 2" key="1">
    <citation type="submission" date="2019-02" db="EMBL/GenBank/DDBJ databases">
        <title>Deep-cultivation of Planctomycetes and their phenomic and genomic characterization uncovers novel biology.</title>
        <authorList>
            <person name="Wiegand S."/>
            <person name="Jogler M."/>
            <person name="Boedeker C."/>
            <person name="Pinto D."/>
            <person name="Vollmers J."/>
            <person name="Rivas-Marin E."/>
            <person name="Kohn T."/>
            <person name="Peeters S.H."/>
            <person name="Heuer A."/>
            <person name="Rast P."/>
            <person name="Oberbeckmann S."/>
            <person name="Bunk B."/>
            <person name="Jeske O."/>
            <person name="Meyerdierks A."/>
            <person name="Storesund J.E."/>
            <person name="Kallscheuer N."/>
            <person name="Luecker S."/>
            <person name="Lage O.M."/>
            <person name="Pohl T."/>
            <person name="Merkel B.J."/>
            <person name="Hornburger P."/>
            <person name="Mueller R.-W."/>
            <person name="Bruemmer F."/>
            <person name="Labrenz M."/>
            <person name="Spormann A.M."/>
            <person name="Op den Camp H."/>
            <person name="Overmann J."/>
            <person name="Amann R."/>
            <person name="Jetten M.S.M."/>
            <person name="Mascher T."/>
            <person name="Medema M.H."/>
            <person name="Devos D.P."/>
            <person name="Kaster A.-K."/>
            <person name="Ovreas L."/>
            <person name="Rohde M."/>
            <person name="Galperin M.Y."/>
            <person name="Jogler C."/>
        </authorList>
    </citation>
    <scope>NUCLEOTIDE SEQUENCE [LARGE SCALE GENOMIC DNA]</scope>
    <source>
        <strain evidence="1 2">SV_7m_r</strain>
    </source>
</reference>
<keyword evidence="2" id="KW-1185">Reference proteome</keyword>
<accession>A0A517SUJ0</accession>
<sequence length="38" mass="4259">MAHPMLQFSSLDFSVNVDAPRTVKLMIAPVRNRSGSRE</sequence>
<dbReference type="AlphaFoldDB" id="A0A517SUJ0"/>
<organism evidence="1 2">
    <name type="scientific">Stieleria bergensis</name>
    <dbReference type="NCBI Taxonomy" id="2528025"/>
    <lineage>
        <taxon>Bacteria</taxon>
        <taxon>Pseudomonadati</taxon>
        <taxon>Planctomycetota</taxon>
        <taxon>Planctomycetia</taxon>
        <taxon>Pirellulales</taxon>
        <taxon>Pirellulaceae</taxon>
        <taxon>Stieleria</taxon>
    </lineage>
</organism>